<comment type="similarity">
    <text evidence="1">Belongs to the short-chain dehydrogenases/reductases (SDR) family.</text>
</comment>
<evidence type="ECO:0000256" key="2">
    <source>
        <dbReference type="ARBA" id="ARBA00022857"/>
    </source>
</evidence>
<keyword evidence="3" id="KW-0560">Oxidoreductase</keyword>
<dbReference type="GO" id="GO:0016491">
    <property type="term" value="F:oxidoreductase activity"/>
    <property type="evidence" value="ECO:0007669"/>
    <property type="project" value="UniProtKB-KW"/>
</dbReference>
<dbReference type="Pfam" id="PF00106">
    <property type="entry name" value="adh_short"/>
    <property type="match status" value="1"/>
</dbReference>
<dbReference type="AlphaFoldDB" id="A0A6A6R0W5"/>
<evidence type="ECO:0000256" key="3">
    <source>
        <dbReference type="ARBA" id="ARBA00023002"/>
    </source>
</evidence>
<evidence type="ECO:0000256" key="1">
    <source>
        <dbReference type="ARBA" id="ARBA00006484"/>
    </source>
</evidence>
<dbReference type="InterPro" id="IPR036291">
    <property type="entry name" value="NAD(P)-bd_dom_sf"/>
</dbReference>
<dbReference type="EMBL" id="MU004187">
    <property type="protein sequence ID" value="KAF2497067.1"/>
    <property type="molecule type" value="Genomic_DNA"/>
</dbReference>
<evidence type="ECO:0000313" key="5">
    <source>
        <dbReference type="Proteomes" id="UP000799750"/>
    </source>
</evidence>
<proteinExistence type="inferred from homology"/>
<dbReference type="PANTHER" id="PTHR24320:SF236">
    <property type="entry name" value="SHORT-CHAIN DEHYDROGENASE-RELATED"/>
    <property type="match status" value="1"/>
</dbReference>
<dbReference type="SUPFAM" id="SSF51735">
    <property type="entry name" value="NAD(P)-binding Rossmann-fold domains"/>
    <property type="match status" value="1"/>
</dbReference>
<dbReference type="Proteomes" id="UP000799750">
    <property type="component" value="Unassembled WGS sequence"/>
</dbReference>
<gene>
    <name evidence="4" type="ORF">BU16DRAFT_458697</name>
</gene>
<dbReference type="InterPro" id="IPR002347">
    <property type="entry name" value="SDR_fam"/>
</dbReference>
<evidence type="ECO:0000313" key="4">
    <source>
        <dbReference type="EMBL" id="KAF2497067.1"/>
    </source>
</evidence>
<protein>
    <submittedName>
        <fullName evidence="4">NAD(P)-binding protein</fullName>
    </submittedName>
</protein>
<organism evidence="4 5">
    <name type="scientific">Lophium mytilinum</name>
    <dbReference type="NCBI Taxonomy" id="390894"/>
    <lineage>
        <taxon>Eukaryota</taxon>
        <taxon>Fungi</taxon>
        <taxon>Dikarya</taxon>
        <taxon>Ascomycota</taxon>
        <taxon>Pezizomycotina</taxon>
        <taxon>Dothideomycetes</taxon>
        <taxon>Pleosporomycetidae</taxon>
        <taxon>Mytilinidiales</taxon>
        <taxon>Mytilinidiaceae</taxon>
        <taxon>Lophium</taxon>
    </lineage>
</organism>
<sequence>MLIAQFLSEFFPPKPTLTEADLPTLAGKTYFITGGAAGIGKELARMLYSANATVYIAGRSLANIEKATKEIIENPSGGMTFPQTGGRIVPLILDLGDLTTIKAAVQELEKKVTKLDMVLFNAGVMTPPVGAKTAQGYELQWGTNVVGHFLLQKLMMPLLLASAQDDEEPLRIIWVSSDGSMMSPSPDGVYWDNINNANGKLSPWNLYTQSKAGNVILAAETAQRYAPDNIITASLNPGHLKTELQRHSNTCIRRIVQATLLHDARYGALTELYAGFSSVLTKEKSGSYFIPWGREAIMAPHVKKGLENGSGGRLWELLDKETAQYQ</sequence>
<name>A0A6A6R0W5_9PEZI</name>
<dbReference type="PRINTS" id="PR00081">
    <property type="entry name" value="GDHRDH"/>
</dbReference>
<dbReference type="PANTHER" id="PTHR24320">
    <property type="entry name" value="RETINOL DEHYDROGENASE"/>
    <property type="match status" value="1"/>
</dbReference>
<dbReference type="OrthoDB" id="191139at2759"/>
<keyword evidence="5" id="KW-1185">Reference proteome</keyword>
<dbReference type="Gene3D" id="3.40.50.720">
    <property type="entry name" value="NAD(P)-binding Rossmann-like Domain"/>
    <property type="match status" value="1"/>
</dbReference>
<reference evidence="4" key="1">
    <citation type="journal article" date="2020" name="Stud. Mycol.">
        <title>101 Dothideomycetes genomes: a test case for predicting lifestyles and emergence of pathogens.</title>
        <authorList>
            <person name="Haridas S."/>
            <person name="Albert R."/>
            <person name="Binder M."/>
            <person name="Bloem J."/>
            <person name="Labutti K."/>
            <person name="Salamov A."/>
            <person name="Andreopoulos B."/>
            <person name="Baker S."/>
            <person name="Barry K."/>
            <person name="Bills G."/>
            <person name="Bluhm B."/>
            <person name="Cannon C."/>
            <person name="Castanera R."/>
            <person name="Culley D."/>
            <person name="Daum C."/>
            <person name="Ezra D."/>
            <person name="Gonzalez J."/>
            <person name="Henrissat B."/>
            <person name="Kuo A."/>
            <person name="Liang C."/>
            <person name="Lipzen A."/>
            <person name="Lutzoni F."/>
            <person name="Magnuson J."/>
            <person name="Mondo S."/>
            <person name="Nolan M."/>
            <person name="Ohm R."/>
            <person name="Pangilinan J."/>
            <person name="Park H.-J."/>
            <person name="Ramirez L."/>
            <person name="Alfaro M."/>
            <person name="Sun H."/>
            <person name="Tritt A."/>
            <person name="Yoshinaga Y."/>
            <person name="Zwiers L.-H."/>
            <person name="Turgeon B."/>
            <person name="Goodwin S."/>
            <person name="Spatafora J."/>
            <person name="Crous P."/>
            <person name="Grigoriev I."/>
        </authorList>
    </citation>
    <scope>NUCLEOTIDE SEQUENCE</scope>
    <source>
        <strain evidence="4">CBS 269.34</strain>
    </source>
</reference>
<keyword evidence="2" id="KW-0521">NADP</keyword>
<accession>A0A6A6R0W5</accession>